<dbReference type="Pfam" id="PF00158">
    <property type="entry name" value="Sigma54_activat"/>
    <property type="match status" value="1"/>
</dbReference>
<feature type="domain" description="FHA" evidence="6">
    <location>
        <begin position="73"/>
        <end position="123"/>
    </location>
</feature>
<dbReference type="SUPFAM" id="SSF46689">
    <property type="entry name" value="Homeodomain-like"/>
    <property type="match status" value="1"/>
</dbReference>
<dbReference type="Gene3D" id="3.30.450.40">
    <property type="match status" value="1"/>
</dbReference>
<dbReference type="SUPFAM" id="SSF49879">
    <property type="entry name" value="SMAD/FHA domain"/>
    <property type="match status" value="1"/>
</dbReference>
<dbReference type="InterPro" id="IPR002197">
    <property type="entry name" value="HTH_Fis"/>
</dbReference>
<dbReference type="AlphaFoldDB" id="A0A5K7XGN3"/>
<dbReference type="Proteomes" id="UP000326837">
    <property type="component" value="Chromosome"/>
</dbReference>
<evidence type="ECO:0000259" key="7">
    <source>
        <dbReference type="PROSITE" id="PS50045"/>
    </source>
</evidence>
<dbReference type="PROSITE" id="PS50006">
    <property type="entry name" value="FHA_DOMAIN"/>
    <property type="match status" value="1"/>
</dbReference>
<dbReference type="KEGG" id="lpav:PLANPX_5167"/>
<evidence type="ECO:0008006" key="10">
    <source>
        <dbReference type="Google" id="ProtNLM"/>
    </source>
</evidence>
<dbReference type="PROSITE" id="PS00688">
    <property type="entry name" value="SIGMA54_INTERACT_3"/>
    <property type="match status" value="1"/>
</dbReference>
<keyword evidence="4" id="KW-0804">Transcription</keyword>
<keyword evidence="1" id="KW-0547">Nucleotide-binding</keyword>
<dbReference type="Pfam" id="PF02954">
    <property type="entry name" value="HTH_8"/>
    <property type="match status" value="1"/>
</dbReference>
<dbReference type="CDD" id="cd00009">
    <property type="entry name" value="AAA"/>
    <property type="match status" value="1"/>
</dbReference>
<dbReference type="Gene3D" id="1.10.10.60">
    <property type="entry name" value="Homeodomain-like"/>
    <property type="match status" value="1"/>
</dbReference>
<dbReference type="PROSITE" id="PS00675">
    <property type="entry name" value="SIGMA54_INTERACT_1"/>
    <property type="match status" value="1"/>
</dbReference>
<evidence type="ECO:0000256" key="2">
    <source>
        <dbReference type="ARBA" id="ARBA00022840"/>
    </source>
</evidence>
<dbReference type="InterPro" id="IPR025662">
    <property type="entry name" value="Sigma_54_int_dom_ATP-bd_1"/>
</dbReference>
<dbReference type="InterPro" id="IPR002078">
    <property type="entry name" value="Sigma_54_int"/>
</dbReference>
<dbReference type="InterPro" id="IPR029016">
    <property type="entry name" value="GAF-like_dom_sf"/>
</dbReference>
<accession>A0A5K7XGN3</accession>
<dbReference type="InterPro" id="IPR003593">
    <property type="entry name" value="AAA+_ATPase"/>
</dbReference>
<feature type="chain" id="PRO_5025017242" description="Response regulator of zinc sigma-54-dependent two-component system" evidence="5">
    <location>
        <begin position="22"/>
        <end position="663"/>
    </location>
</feature>
<dbReference type="PROSITE" id="PS50045">
    <property type="entry name" value="SIGMA54_INTERACT_4"/>
    <property type="match status" value="1"/>
</dbReference>
<dbReference type="PANTHER" id="PTHR32071">
    <property type="entry name" value="TRANSCRIPTIONAL REGULATORY PROTEIN"/>
    <property type="match status" value="1"/>
</dbReference>
<keyword evidence="5" id="KW-0732">Signal</keyword>
<dbReference type="SMART" id="SM00240">
    <property type="entry name" value="FHA"/>
    <property type="match status" value="1"/>
</dbReference>
<dbReference type="InterPro" id="IPR025944">
    <property type="entry name" value="Sigma_54_int_dom_CS"/>
</dbReference>
<sequence length="663" mass="73679">MNSRRFSNAFSRLFSARIAAAAAFPTPRRSVTIDAGNFFPPHGMRGFAVYAYLTILTGKHSGTNFPLDPSRDTLLGRGTDCHISLTDPLCSRVHAIIHYEDGERWVIDDQGSRNGTMVNGQKITDATLADGNQIKLGSNEFEFRLSDEPATAQGDGGGQTQTIVQDLPIAVRQSNEEVLAALPTPEQVQELMLLYQLSIRLLGCDDPDEVIRVSLELLKVRTQAAVVGFLWVDDEDQLKPKLVIPVGAADRVTLNKNLTELVLSQGHAVWVANQAAGGEAKKVEHFADAVCAPLVRKSRDGERQTVGAIHVYLEAGRFRQSDFDFIIAVANLVVIALVRARAHISLQSDYKQLVRSSPGYDELIGESKPMRTLKGKIERVSRAPGCVLVRGESGSGKELVARAIHRGSHRADRQMISVNCAAIPADLMESQLFGHKAGSFTSADRDHIGFFQQADLGTLFLDEVGELPLEGQAKLLRILEGHPFLPVGATQEVRVDVRVIAATNQDLQTYVREKKFREDLYYRLSVFELYIPPLRDREGDIELLIDFFLSYYRRERGRPHLQMSDAARAKLLSYRWPGNVRQLRNVLDSAVVLADEDEILPRDLGLRDSGGDQLDSLQIDVWEKKLILEALRRCDGNVPDAAKLLAIGRATLYRKIELYGIER</sequence>
<dbReference type="CDD" id="cd00060">
    <property type="entry name" value="FHA"/>
    <property type="match status" value="1"/>
</dbReference>
<dbReference type="InterPro" id="IPR009057">
    <property type="entry name" value="Homeodomain-like_sf"/>
</dbReference>
<dbReference type="InterPro" id="IPR008984">
    <property type="entry name" value="SMAD_FHA_dom_sf"/>
</dbReference>
<dbReference type="Gene3D" id="3.40.50.300">
    <property type="entry name" value="P-loop containing nucleotide triphosphate hydrolases"/>
    <property type="match status" value="1"/>
</dbReference>
<dbReference type="Gene3D" id="2.60.200.20">
    <property type="match status" value="1"/>
</dbReference>
<dbReference type="InterPro" id="IPR058031">
    <property type="entry name" value="AAA_lid_NorR"/>
</dbReference>
<dbReference type="GO" id="GO:0043565">
    <property type="term" value="F:sequence-specific DNA binding"/>
    <property type="evidence" value="ECO:0007669"/>
    <property type="project" value="InterPro"/>
</dbReference>
<organism evidence="8 9">
    <name type="scientific">Lacipirellula parvula</name>
    <dbReference type="NCBI Taxonomy" id="2650471"/>
    <lineage>
        <taxon>Bacteria</taxon>
        <taxon>Pseudomonadati</taxon>
        <taxon>Planctomycetota</taxon>
        <taxon>Planctomycetia</taxon>
        <taxon>Pirellulales</taxon>
        <taxon>Lacipirellulaceae</taxon>
        <taxon>Lacipirellula</taxon>
    </lineage>
</organism>
<keyword evidence="3" id="KW-0805">Transcription regulation</keyword>
<evidence type="ECO:0000313" key="9">
    <source>
        <dbReference type="Proteomes" id="UP000326837"/>
    </source>
</evidence>
<dbReference type="Pfam" id="PF25601">
    <property type="entry name" value="AAA_lid_14"/>
    <property type="match status" value="1"/>
</dbReference>
<dbReference type="GO" id="GO:0005524">
    <property type="term" value="F:ATP binding"/>
    <property type="evidence" value="ECO:0007669"/>
    <property type="project" value="UniProtKB-KW"/>
</dbReference>
<evidence type="ECO:0000313" key="8">
    <source>
        <dbReference type="EMBL" id="BBO35555.1"/>
    </source>
</evidence>
<dbReference type="EMBL" id="AP021861">
    <property type="protein sequence ID" value="BBO35555.1"/>
    <property type="molecule type" value="Genomic_DNA"/>
</dbReference>
<keyword evidence="9" id="KW-1185">Reference proteome</keyword>
<feature type="domain" description="Sigma-54 factor interaction" evidence="7">
    <location>
        <begin position="363"/>
        <end position="592"/>
    </location>
</feature>
<gene>
    <name evidence="8" type="ORF">PLANPX_5167</name>
</gene>
<proteinExistence type="predicted"/>
<dbReference type="SUPFAM" id="SSF52540">
    <property type="entry name" value="P-loop containing nucleoside triphosphate hydrolases"/>
    <property type="match status" value="1"/>
</dbReference>
<dbReference type="Gene3D" id="1.10.8.60">
    <property type="match status" value="1"/>
</dbReference>
<evidence type="ECO:0000259" key="6">
    <source>
        <dbReference type="PROSITE" id="PS50006"/>
    </source>
</evidence>
<dbReference type="InterPro" id="IPR027417">
    <property type="entry name" value="P-loop_NTPase"/>
</dbReference>
<evidence type="ECO:0000256" key="1">
    <source>
        <dbReference type="ARBA" id="ARBA00022741"/>
    </source>
</evidence>
<dbReference type="SMART" id="SM00382">
    <property type="entry name" value="AAA"/>
    <property type="match status" value="1"/>
</dbReference>
<evidence type="ECO:0000256" key="3">
    <source>
        <dbReference type="ARBA" id="ARBA00023015"/>
    </source>
</evidence>
<evidence type="ECO:0000256" key="4">
    <source>
        <dbReference type="ARBA" id="ARBA00023163"/>
    </source>
</evidence>
<dbReference type="FunFam" id="3.40.50.300:FF:000006">
    <property type="entry name" value="DNA-binding transcriptional regulator NtrC"/>
    <property type="match status" value="1"/>
</dbReference>
<dbReference type="SUPFAM" id="SSF55781">
    <property type="entry name" value="GAF domain-like"/>
    <property type="match status" value="1"/>
</dbReference>
<dbReference type="Pfam" id="PF00498">
    <property type="entry name" value="FHA"/>
    <property type="match status" value="1"/>
</dbReference>
<dbReference type="PRINTS" id="PR01590">
    <property type="entry name" value="HTHFIS"/>
</dbReference>
<feature type="signal peptide" evidence="5">
    <location>
        <begin position="1"/>
        <end position="21"/>
    </location>
</feature>
<evidence type="ECO:0000256" key="5">
    <source>
        <dbReference type="SAM" id="SignalP"/>
    </source>
</evidence>
<dbReference type="PANTHER" id="PTHR32071:SF57">
    <property type="entry name" value="C4-DICARBOXYLATE TRANSPORT TRANSCRIPTIONAL REGULATORY PROTEIN DCTD"/>
    <property type="match status" value="1"/>
</dbReference>
<dbReference type="GO" id="GO:0006355">
    <property type="term" value="P:regulation of DNA-templated transcription"/>
    <property type="evidence" value="ECO:0007669"/>
    <property type="project" value="InterPro"/>
</dbReference>
<dbReference type="InterPro" id="IPR000253">
    <property type="entry name" value="FHA_dom"/>
</dbReference>
<reference evidence="9" key="1">
    <citation type="submission" date="2019-10" db="EMBL/GenBank/DDBJ databases">
        <title>Lacipirellula parvula gen. nov., sp. nov., representing a lineage of planctomycetes widespread in freshwater anoxic habitats, and description of the family Lacipirellulaceae.</title>
        <authorList>
            <person name="Dedysh S.N."/>
            <person name="Kulichevskaya I.S."/>
            <person name="Beletsky A.V."/>
            <person name="Rakitin A.L."/>
            <person name="Mardanov A.V."/>
            <person name="Ivanova A.A."/>
            <person name="Saltykova V.X."/>
            <person name="Rijpstra W.I.C."/>
            <person name="Sinninghe Damste J.S."/>
            <person name="Ravin N.V."/>
        </authorList>
    </citation>
    <scope>NUCLEOTIDE SEQUENCE [LARGE SCALE GENOMIC DNA]</scope>
    <source>
        <strain evidence="9">PX69</strain>
    </source>
</reference>
<name>A0A5K7XGN3_9BACT</name>
<keyword evidence="2" id="KW-0067">ATP-binding</keyword>
<protein>
    <recommendedName>
        <fullName evidence="10">Response regulator of zinc sigma-54-dependent two-component system</fullName>
    </recommendedName>
</protein>